<dbReference type="EMBL" id="JAPEVG010000096">
    <property type="protein sequence ID" value="KAJ8483303.1"/>
    <property type="molecule type" value="Genomic_DNA"/>
</dbReference>
<evidence type="ECO:0000256" key="6">
    <source>
        <dbReference type="SAM" id="MobiDB-lite"/>
    </source>
</evidence>
<sequence length="606" mass="69000">MLRASSLGLAFTHGISRRYLLRSHCLQQQLCHETRPVSSTLSHLHTQETSEMSKSLPPSDAGPTTTSARPSPDETNAASNSDDGGIEDETKSHWTASSTHPDPVRCSPPQTAEGSRSIAPPRSVFSRYAYRDHRARQPLYEKMAEAADPDEAWQTYQELLKYRPPHIEQSIPHRYLHAFAASLVSRSKALPPQKTRTRTTFLRLLSVLNTIYDTGGQVRLWEWNALIECAGRGWRKTRMDDFQAALNVYQDMIANRAPGSSFSRGPASHDPARIVSHPVKPDIVTYNTLLSIAGRTLNPTVMRLAEELLESSGMSPDRMTYLIYQRFYARKGKLGGVRRATARLLGDGWQLGMEGINSLIWAYGRNGRLDIVEYIYCILRHNLLPDAPPTNGLDVEDSIRQLDWLENLTIPSDLKPDAITYYTIIQVYAYHGRLRESLHTFADMISSPVPITGKLEDVEKFEPGPNFPSPILPIYRALFLGFARHALPPGISPSEAEERRPDDRDKVWRAWTFEQLHTIFDDFMNLPFDSKPNTQTVYWILVAFATTSGYNQAVLRNVLERIEDRFGTEGWDMRLRVLREKILAEQLDSAYFEGLRKTRERRSWRT</sequence>
<evidence type="ECO:0000256" key="3">
    <source>
        <dbReference type="ARBA" id="ARBA00044493"/>
    </source>
</evidence>
<evidence type="ECO:0000256" key="1">
    <source>
        <dbReference type="ARBA" id="ARBA00006192"/>
    </source>
</evidence>
<evidence type="ECO:0000313" key="8">
    <source>
        <dbReference type="Proteomes" id="UP001215151"/>
    </source>
</evidence>
<feature type="repeat" description="PPR" evidence="5">
    <location>
        <begin position="417"/>
        <end position="451"/>
    </location>
</feature>
<comment type="function">
    <text evidence="3">Regulates mitochondrial small subunit maturation by controlling 15S rRNA 5'-end processing. Localizes to the 5' precursor of the 15S rRNA in a position that is subsequently occupied by mS47 in the mature yeast mtSSU. Uses structure and sequence-specific RNA recognition, binding to a single-stranded region of the precursor and specifically recognizing bases -6 to -1. The exchange of Ccm1 for mS47 is coupled to the irreversible removal of precursor rRNA that is accompanied by conformational changes of the mitoribosomal proteins uS5m and mS26. These conformational changes signal completion of 5'-end rRNA processing through protection of the mature 5'-end of the 15S rRNA and stabilization of mS47. The removal of the 5' precursor together with the dissociation of Ccm1 may be catalyzed by the 5'-3' exoribonuclease Pet127. Involved in the specific removal of group I introns in mitochondrial encoded transcripts.</text>
</comment>
<dbReference type="AlphaFoldDB" id="A0AAD7TVF4"/>
<accession>A0AAD7TVF4</accession>
<dbReference type="PANTHER" id="PTHR47447">
    <property type="entry name" value="OS03G0856100 PROTEIN"/>
    <property type="match status" value="1"/>
</dbReference>
<dbReference type="InterPro" id="IPR002885">
    <property type="entry name" value="PPR_rpt"/>
</dbReference>
<gene>
    <name evidence="7" type="ORF">ONZ51_g4796</name>
</gene>
<dbReference type="InterPro" id="IPR011990">
    <property type="entry name" value="TPR-like_helical_dom_sf"/>
</dbReference>
<reference evidence="7" key="1">
    <citation type="submission" date="2022-11" db="EMBL/GenBank/DDBJ databases">
        <title>Genome Sequence of Cubamyces cubensis.</title>
        <authorList>
            <person name="Buettner E."/>
        </authorList>
    </citation>
    <scope>NUCLEOTIDE SEQUENCE</scope>
    <source>
        <strain evidence="7">MPL-01</strain>
    </source>
</reference>
<feature type="region of interest" description="Disordered" evidence="6">
    <location>
        <begin position="41"/>
        <end position="120"/>
    </location>
</feature>
<dbReference type="PANTHER" id="PTHR47447:SF23">
    <property type="entry name" value="PENTACOTRIPEPTIDE-REPEAT REGION OF PRORP DOMAIN-CONTAINING PROTEIN"/>
    <property type="match status" value="1"/>
</dbReference>
<dbReference type="Proteomes" id="UP001215151">
    <property type="component" value="Unassembled WGS sequence"/>
</dbReference>
<comment type="caution">
    <text evidence="7">The sequence shown here is derived from an EMBL/GenBank/DDBJ whole genome shotgun (WGS) entry which is preliminary data.</text>
</comment>
<organism evidence="7 8">
    <name type="scientific">Trametes cubensis</name>
    <dbReference type="NCBI Taxonomy" id="1111947"/>
    <lineage>
        <taxon>Eukaryota</taxon>
        <taxon>Fungi</taxon>
        <taxon>Dikarya</taxon>
        <taxon>Basidiomycota</taxon>
        <taxon>Agaricomycotina</taxon>
        <taxon>Agaricomycetes</taxon>
        <taxon>Polyporales</taxon>
        <taxon>Polyporaceae</taxon>
        <taxon>Trametes</taxon>
    </lineage>
</organism>
<evidence type="ECO:0000256" key="4">
    <source>
        <dbReference type="ARBA" id="ARBA00044511"/>
    </source>
</evidence>
<dbReference type="Pfam" id="PF01535">
    <property type="entry name" value="PPR"/>
    <property type="match status" value="2"/>
</dbReference>
<proteinExistence type="inferred from homology"/>
<dbReference type="Gene3D" id="1.25.40.10">
    <property type="entry name" value="Tetratricopeptide repeat domain"/>
    <property type="match status" value="1"/>
</dbReference>
<comment type="similarity">
    <text evidence="1">Belongs to the CCM1 family.</text>
</comment>
<keyword evidence="8" id="KW-1185">Reference proteome</keyword>
<dbReference type="PROSITE" id="PS51375">
    <property type="entry name" value="PPR"/>
    <property type="match status" value="1"/>
</dbReference>
<feature type="compositionally biased region" description="Polar residues" evidence="6">
    <location>
        <begin position="41"/>
        <end position="53"/>
    </location>
</feature>
<name>A0AAD7TVF4_9APHY</name>
<evidence type="ECO:0000256" key="5">
    <source>
        <dbReference type="PROSITE-ProRule" id="PRU00708"/>
    </source>
</evidence>
<evidence type="ECO:0008006" key="9">
    <source>
        <dbReference type="Google" id="ProtNLM"/>
    </source>
</evidence>
<keyword evidence="2" id="KW-0677">Repeat</keyword>
<comment type="subunit">
    <text evidence="4">Binds to mitochondrial small subunit 15S rRNA.</text>
</comment>
<evidence type="ECO:0000313" key="7">
    <source>
        <dbReference type="EMBL" id="KAJ8483303.1"/>
    </source>
</evidence>
<feature type="compositionally biased region" description="Polar residues" evidence="6">
    <location>
        <begin position="62"/>
        <end position="82"/>
    </location>
</feature>
<evidence type="ECO:0000256" key="2">
    <source>
        <dbReference type="ARBA" id="ARBA00022737"/>
    </source>
</evidence>
<protein>
    <recommendedName>
        <fullName evidence="9">Pentatricopeptide repeat protein</fullName>
    </recommendedName>
</protein>